<dbReference type="SMART" id="SM00327">
    <property type="entry name" value="VWA"/>
    <property type="match status" value="1"/>
</dbReference>
<comment type="caution">
    <text evidence="2">The sequence shown here is derived from an EMBL/GenBank/DDBJ whole genome shotgun (WGS) entry which is preliminary data.</text>
</comment>
<proteinExistence type="predicted"/>
<dbReference type="InterPro" id="IPR036465">
    <property type="entry name" value="vWFA_dom_sf"/>
</dbReference>
<dbReference type="Pfam" id="PF00092">
    <property type="entry name" value="VWA"/>
    <property type="match status" value="1"/>
</dbReference>
<evidence type="ECO:0000313" key="3">
    <source>
        <dbReference type="Proteomes" id="UP001163046"/>
    </source>
</evidence>
<name>A0A9X0D3F7_9CNID</name>
<dbReference type="AlphaFoldDB" id="A0A9X0D3F7"/>
<dbReference type="InterPro" id="IPR050525">
    <property type="entry name" value="ECM_Assembly_Org"/>
</dbReference>
<sequence>MRKISATSVYKCRPVISTRARRRCGGSLCGGYAVSYTSRAMIVLWHCAVIAVFLAPSHATSSDSENQSSLDISLVIDRTTSIGAANYDAMLDSIMTLISKYDVGENKTHFAIVTYAFNAEVRVSLDDVKYHSQEALREGIEEMKAKDKLIHRTRTDKALKKVCDEVFVPEKGDRPESPNVLILFTDGGTRKTSAPYGTVLPACEVKHVHRVAVGIGKNIKRSELEIIAGDSGRVVAVKRFADLPNYLDSIRETANSKSFFILSF</sequence>
<dbReference type="PANTHER" id="PTHR24020:SF20">
    <property type="entry name" value="PH DOMAIN-CONTAINING PROTEIN"/>
    <property type="match status" value="1"/>
</dbReference>
<accession>A0A9X0D3F7</accession>
<organism evidence="2 3">
    <name type="scientific">Desmophyllum pertusum</name>
    <dbReference type="NCBI Taxonomy" id="174260"/>
    <lineage>
        <taxon>Eukaryota</taxon>
        <taxon>Metazoa</taxon>
        <taxon>Cnidaria</taxon>
        <taxon>Anthozoa</taxon>
        <taxon>Hexacorallia</taxon>
        <taxon>Scleractinia</taxon>
        <taxon>Caryophylliina</taxon>
        <taxon>Caryophylliidae</taxon>
        <taxon>Desmophyllum</taxon>
    </lineage>
</organism>
<dbReference type="EMBL" id="MU825879">
    <property type="protein sequence ID" value="KAJ7385872.1"/>
    <property type="molecule type" value="Genomic_DNA"/>
</dbReference>
<keyword evidence="3" id="KW-1185">Reference proteome</keyword>
<evidence type="ECO:0000259" key="1">
    <source>
        <dbReference type="PROSITE" id="PS50234"/>
    </source>
</evidence>
<dbReference type="PROSITE" id="PS50234">
    <property type="entry name" value="VWFA"/>
    <property type="match status" value="1"/>
</dbReference>
<reference evidence="2" key="1">
    <citation type="submission" date="2023-01" db="EMBL/GenBank/DDBJ databases">
        <title>Genome assembly of the deep-sea coral Lophelia pertusa.</title>
        <authorList>
            <person name="Herrera S."/>
            <person name="Cordes E."/>
        </authorList>
    </citation>
    <scope>NUCLEOTIDE SEQUENCE</scope>
    <source>
        <strain evidence="2">USNM1676648</strain>
        <tissue evidence="2">Polyp</tissue>
    </source>
</reference>
<feature type="domain" description="VWFA" evidence="1">
    <location>
        <begin position="71"/>
        <end position="250"/>
    </location>
</feature>
<dbReference type="Gene3D" id="3.40.50.410">
    <property type="entry name" value="von Willebrand factor, type A domain"/>
    <property type="match status" value="1"/>
</dbReference>
<dbReference type="SUPFAM" id="SSF53300">
    <property type="entry name" value="vWA-like"/>
    <property type="match status" value="1"/>
</dbReference>
<dbReference type="PANTHER" id="PTHR24020">
    <property type="entry name" value="COLLAGEN ALPHA"/>
    <property type="match status" value="1"/>
</dbReference>
<evidence type="ECO:0000313" key="2">
    <source>
        <dbReference type="EMBL" id="KAJ7385872.1"/>
    </source>
</evidence>
<dbReference type="InterPro" id="IPR002035">
    <property type="entry name" value="VWF_A"/>
</dbReference>
<protein>
    <recommendedName>
        <fullName evidence="1">VWFA domain-containing protein</fullName>
    </recommendedName>
</protein>
<dbReference type="PRINTS" id="PR00453">
    <property type="entry name" value="VWFADOMAIN"/>
</dbReference>
<dbReference type="Proteomes" id="UP001163046">
    <property type="component" value="Unassembled WGS sequence"/>
</dbReference>
<dbReference type="CDD" id="cd01450">
    <property type="entry name" value="vWFA_subfamily_ECM"/>
    <property type="match status" value="1"/>
</dbReference>
<dbReference type="OrthoDB" id="5973630at2759"/>
<gene>
    <name evidence="2" type="ORF">OS493_013908</name>
</gene>